<dbReference type="RefSeq" id="WP_313763685.1">
    <property type="nucleotide sequence ID" value="NZ_BAAAVH010000087.1"/>
</dbReference>
<comment type="caution">
    <text evidence="2">The sequence shown here is derived from an EMBL/GenBank/DDBJ whole genome shotgun (WGS) entry which is preliminary data.</text>
</comment>
<organism evidence="2 3">
    <name type="scientific">Kitasatospora aburaviensis</name>
    <dbReference type="NCBI Taxonomy" id="67265"/>
    <lineage>
        <taxon>Bacteria</taxon>
        <taxon>Bacillati</taxon>
        <taxon>Actinomycetota</taxon>
        <taxon>Actinomycetes</taxon>
        <taxon>Kitasatosporales</taxon>
        <taxon>Streptomycetaceae</taxon>
        <taxon>Kitasatospora</taxon>
    </lineage>
</organism>
<evidence type="ECO:0000313" key="2">
    <source>
        <dbReference type="EMBL" id="MFC5884589.1"/>
    </source>
</evidence>
<reference evidence="3" key="1">
    <citation type="journal article" date="2019" name="Int. J. Syst. Evol. Microbiol.">
        <title>The Global Catalogue of Microorganisms (GCM) 10K type strain sequencing project: providing services to taxonomists for standard genome sequencing and annotation.</title>
        <authorList>
            <consortium name="The Broad Institute Genomics Platform"/>
            <consortium name="The Broad Institute Genome Sequencing Center for Infectious Disease"/>
            <person name="Wu L."/>
            <person name="Ma J."/>
        </authorList>
    </citation>
    <scope>NUCLEOTIDE SEQUENCE [LARGE SCALE GENOMIC DNA]</scope>
    <source>
        <strain evidence="3">CGMCC 4.1469</strain>
    </source>
</reference>
<gene>
    <name evidence="2" type="ORF">ACFP0N_06255</name>
</gene>
<dbReference type="EMBL" id="JBHSOD010000005">
    <property type="protein sequence ID" value="MFC5884589.1"/>
    <property type="molecule type" value="Genomic_DNA"/>
</dbReference>
<evidence type="ECO:0000256" key="1">
    <source>
        <dbReference type="SAM" id="MobiDB-lite"/>
    </source>
</evidence>
<sequence>MTSTAPHSATPPSGRPVVGADGAEGPLPVGPAGPTGPRGPWSVRSVRATHGRPALEVYEYGELADVLVAARLDLPLLRGARRCALPGACGSSVLAWGRLPDGGSVPTVGFTVGWLRRPGRPGRAVAVPEVVTVAGEFWLAWAEGRFDGVLVRHAGGCERQALARVRPGRRLPLRAGGAL</sequence>
<keyword evidence="3" id="KW-1185">Reference proteome</keyword>
<feature type="region of interest" description="Disordered" evidence="1">
    <location>
        <begin position="1"/>
        <end position="44"/>
    </location>
</feature>
<accession>A0ABW1EV64</accession>
<dbReference type="Proteomes" id="UP001596067">
    <property type="component" value="Unassembled WGS sequence"/>
</dbReference>
<name>A0ABW1EV64_9ACTN</name>
<proteinExistence type="predicted"/>
<evidence type="ECO:0000313" key="3">
    <source>
        <dbReference type="Proteomes" id="UP001596067"/>
    </source>
</evidence>
<feature type="compositionally biased region" description="Polar residues" evidence="1">
    <location>
        <begin position="1"/>
        <end position="11"/>
    </location>
</feature>
<protein>
    <submittedName>
        <fullName evidence="2">Uncharacterized protein</fullName>
    </submittedName>
</protein>